<keyword evidence="3" id="KW-0597">Phosphoprotein</keyword>
<dbReference type="RefSeq" id="WP_014786904.1">
    <property type="nucleotide sequence ID" value="NC_018014.1"/>
</dbReference>
<dbReference type="EMBL" id="CP003379">
    <property type="protein sequence ID" value="AFL89643.1"/>
    <property type="molecule type" value="Genomic_DNA"/>
</dbReference>
<dbReference type="InterPro" id="IPR005467">
    <property type="entry name" value="His_kinase_dom"/>
</dbReference>
<dbReference type="SMART" id="SM00388">
    <property type="entry name" value="HisKA"/>
    <property type="match status" value="1"/>
</dbReference>
<protein>
    <recommendedName>
        <fullName evidence="2">histidine kinase</fullName>
        <ecNumber evidence="2">2.7.13.3</ecNumber>
    </recommendedName>
</protein>
<evidence type="ECO:0000256" key="1">
    <source>
        <dbReference type="ARBA" id="ARBA00000085"/>
    </source>
</evidence>
<sequence length="419" mass="45840">MPPAAIPSNEAERAADLRSYELLDTLDERGYDDITFLAQYICETPISLVTLVDTERQWFKSAIGTGELRETTRADSFCSHLIGGPSVLVVQDTHEDERFTDNPLVTGELGIRFYAGAPLVTPDGNVVGTVCVIDQKPRTLRPDQVKALEALARQVMARMELRRQMRENKLTADAMRTAEKLAAVGRMASAMAHEINNPLQSVTNLLYMVEITEDAAERRNYLKQAEDALARVSHLVTQTLHFHRQSKRAAPVRLAELAESVLLLFRTRLSHASAEVLVTDGQTEPLVCLADDVRQVVTNLVSNSLDALSGGGKGRLLVRVRDGIISGAQGVFLTVADTGRGIAPETMARLFQPFTTTKGIRGTGLGLWVSKGILQKHGARVRVRSRVGVGTVVRIFFPAKPTSTVANAYAEEFTALPVN</sequence>
<dbReference type="PRINTS" id="PR00344">
    <property type="entry name" value="BCTRLSENSOR"/>
</dbReference>
<gene>
    <name evidence="5" type="ordered locus">Terro_3428</name>
</gene>
<dbReference type="SUPFAM" id="SSF55781">
    <property type="entry name" value="GAF domain-like"/>
    <property type="match status" value="1"/>
</dbReference>
<keyword evidence="5" id="KW-0808">Transferase</keyword>
<dbReference type="PANTHER" id="PTHR43102:SF2">
    <property type="entry name" value="GAF DOMAIN-CONTAINING PROTEIN"/>
    <property type="match status" value="1"/>
</dbReference>
<proteinExistence type="predicted"/>
<dbReference type="PROSITE" id="PS50109">
    <property type="entry name" value="HIS_KIN"/>
    <property type="match status" value="1"/>
</dbReference>
<dbReference type="InterPro" id="IPR003018">
    <property type="entry name" value="GAF"/>
</dbReference>
<evidence type="ECO:0000259" key="4">
    <source>
        <dbReference type="PROSITE" id="PS50109"/>
    </source>
</evidence>
<dbReference type="SUPFAM" id="SSF47384">
    <property type="entry name" value="Homodimeric domain of signal transducing histidine kinase"/>
    <property type="match status" value="1"/>
</dbReference>
<dbReference type="eggNOG" id="COG2203">
    <property type="taxonomic scope" value="Bacteria"/>
</dbReference>
<dbReference type="Gene3D" id="3.30.565.10">
    <property type="entry name" value="Histidine kinase-like ATPase, C-terminal domain"/>
    <property type="match status" value="1"/>
</dbReference>
<dbReference type="Proteomes" id="UP000006056">
    <property type="component" value="Chromosome"/>
</dbReference>
<evidence type="ECO:0000313" key="5">
    <source>
        <dbReference type="EMBL" id="AFL89643.1"/>
    </source>
</evidence>
<organism evidence="5 6">
    <name type="scientific">Terriglobus roseus (strain DSM 18391 / NRRL B-41598 / KBS 63)</name>
    <dbReference type="NCBI Taxonomy" id="926566"/>
    <lineage>
        <taxon>Bacteria</taxon>
        <taxon>Pseudomonadati</taxon>
        <taxon>Acidobacteriota</taxon>
        <taxon>Terriglobia</taxon>
        <taxon>Terriglobales</taxon>
        <taxon>Acidobacteriaceae</taxon>
        <taxon>Terriglobus</taxon>
    </lineage>
</organism>
<dbReference type="HOGENOM" id="CLU_000445_114_44_0"/>
<name>I3ZK75_TERRK</name>
<dbReference type="STRING" id="926566.Terro_3428"/>
<comment type="catalytic activity">
    <reaction evidence="1">
        <text>ATP + protein L-histidine = ADP + protein N-phospho-L-histidine.</text>
        <dbReference type="EC" id="2.7.13.3"/>
    </reaction>
</comment>
<evidence type="ECO:0000256" key="3">
    <source>
        <dbReference type="ARBA" id="ARBA00022553"/>
    </source>
</evidence>
<dbReference type="Pfam" id="PF01590">
    <property type="entry name" value="GAF"/>
    <property type="match status" value="1"/>
</dbReference>
<dbReference type="EC" id="2.7.13.3" evidence="2"/>
<evidence type="ECO:0000256" key="2">
    <source>
        <dbReference type="ARBA" id="ARBA00012438"/>
    </source>
</evidence>
<dbReference type="InterPro" id="IPR029016">
    <property type="entry name" value="GAF-like_dom_sf"/>
</dbReference>
<dbReference type="KEGG" id="trs:Terro_3428"/>
<dbReference type="GO" id="GO:0000155">
    <property type="term" value="F:phosphorelay sensor kinase activity"/>
    <property type="evidence" value="ECO:0007669"/>
    <property type="project" value="InterPro"/>
</dbReference>
<keyword evidence="5" id="KW-0418">Kinase</keyword>
<dbReference type="AlphaFoldDB" id="I3ZK75"/>
<dbReference type="Pfam" id="PF00512">
    <property type="entry name" value="HisKA"/>
    <property type="match status" value="1"/>
</dbReference>
<dbReference type="Pfam" id="PF02518">
    <property type="entry name" value="HATPase_c"/>
    <property type="match status" value="1"/>
</dbReference>
<reference evidence="5 6" key="1">
    <citation type="submission" date="2012-06" db="EMBL/GenBank/DDBJ databases">
        <title>Complete genome of Terriglobus roseus DSM 18391.</title>
        <authorList>
            <consortium name="US DOE Joint Genome Institute (JGI-PGF)"/>
            <person name="Lucas S."/>
            <person name="Copeland A."/>
            <person name="Lapidus A."/>
            <person name="Glavina del Rio T."/>
            <person name="Dalin E."/>
            <person name="Tice H."/>
            <person name="Bruce D."/>
            <person name="Goodwin L."/>
            <person name="Pitluck S."/>
            <person name="Peters L."/>
            <person name="Mikhailova N."/>
            <person name="Munk A.C.C."/>
            <person name="Kyrpides N."/>
            <person name="Mavromatis K."/>
            <person name="Ivanova N."/>
            <person name="Brettin T."/>
            <person name="Detter J.C."/>
            <person name="Han C."/>
            <person name="Larimer F."/>
            <person name="Land M."/>
            <person name="Hauser L."/>
            <person name="Markowitz V."/>
            <person name="Cheng J.-F."/>
            <person name="Hugenholtz P."/>
            <person name="Woyke T."/>
            <person name="Wu D."/>
            <person name="Brambilla E."/>
            <person name="Klenk H.-P."/>
            <person name="Eisen J.A."/>
        </authorList>
    </citation>
    <scope>NUCLEOTIDE SEQUENCE [LARGE SCALE GENOMIC DNA]</scope>
    <source>
        <strain evidence="6">DSM 18391 / NRRL B-41598 / KBS 63</strain>
    </source>
</reference>
<dbReference type="OrthoDB" id="110541at2"/>
<dbReference type="PANTHER" id="PTHR43102">
    <property type="entry name" value="SLR1143 PROTEIN"/>
    <property type="match status" value="1"/>
</dbReference>
<dbReference type="InterPro" id="IPR003594">
    <property type="entry name" value="HATPase_dom"/>
</dbReference>
<accession>I3ZK75</accession>
<dbReference type="Gene3D" id="3.30.450.40">
    <property type="match status" value="1"/>
</dbReference>
<dbReference type="InterPro" id="IPR036097">
    <property type="entry name" value="HisK_dim/P_sf"/>
</dbReference>
<feature type="domain" description="Histidine kinase" evidence="4">
    <location>
        <begin position="190"/>
        <end position="401"/>
    </location>
</feature>
<dbReference type="eggNOG" id="COG4191">
    <property type="taxonomic scope" value="Bacteria"/>
</dbReference>
<dbReference type="SMART" id="SM00387">
    <property type="entry name" value="HATPase_c"/>
    <property type="match status" value="1"/>
</dbReference>
<dbReference type="InterPro" id="IPR036890">
    <property type="entry name" value="HATPase_C_sf"/>
</dbReference>
<dbReference type="InterPro" id="IPR004358">
    <property type="entry name" value="Sig_transdc_His_kin-like_C"/>
</dbReference>
<dbReference type="InterPro" id="IPR003661">
    <property type="entry name" value="HisK_dim/P_dom"/>
</dbReference>
<keyword evidence="6" id="KW-1185">Reference proteome</keyword>
<dbReference type="SMART" id="SM00065">
    <property type="entry name" value="GAF"/>
    <property type="match status" value="1"/>
</dbReference>
<evidence type="ECO:0000313" key="6">
    <source>
        <dbReference type="Proteomes" id="UP000006056"/>
    </source>
</evidence>
<dbReference type="CDD" id="cd00082">
    <property type="entry name" value="HisKA"/>
    <property type="match status" value="1"/>
</dbReference>
<dbReference type="Gene3D" id="1.10.287.130">
    <property type="match status" value="1"/>
</dbReference>
<dbReference type="SUPFAM" id="SSF55874">
    <property type="entry name" value="ATPase domain of HSP90 chaperone/DNA topoisomerase II/histidine kinase"/>
    <property type="match status" value="1"/>
</dbReference>